<sequence length="228" mass="25131">MDYCGSPQPSPVAHFTIGAIAHEMSYGTASSLPHPLGFTCSQQSPLPYTNAVQTPSLPETGSKAERSEIVGGGLVRFNGKGKKIRRPRTIYSSAQLQALNGRFALTQYLALPERAELAASLGITQTQACPNCLICHLPKLFAVKIWFQNKRSKFKKIIKQGRGTLESTTQMVEQGLSATTSLPNTSVWNSYLTSYPEPTEPTMVSYVSEYNSWYQTAHQEDTQHTQLI</sequence>
<keyword evidence="3 4" id="KW-0539">Nucleus</keyword>
<dbReference type="GO" id="GO:0005634">
    <property type="term" value="C:nucleus"/>
    <property type="evidence" value="ECO:0007669"/>
    <property type="project" value="UniProtKB-SubCell"/>
</dbReference>
<evidence type="ECO:0000256" key="4">
    <source>
        <dbReference type="PROSITE-ProRule" id="PRU00108"/>
    </source>
</evidence>
<comment type="subcellular location">
    <subcellularLocation>
        <location evidence="4 5">Nucleus</location>
    </subcellularLocation>
</comment>
<keyword evidence="2 4" id="KW-0371">Homeobox</keyword>
<evidence type="ECO:0000256" key="2">
    <source>
        <dbReference type="ARBA" id="ARBA00023155"/>
    </source>
</evidence>
<dbReference type="SUPFAM" id="SSF46689">
    <property type="entry name" value="Homeodomain-like"/>
    <property type="match status" value="1"/>
</dbReference>
<dbReference type="InterPro" id="IPR050460">
    <property type="entry name" value="Distal-less_Homeobox_TF"/>
</dbReference>
<evidence type="ECO:0000256" key="1">
    <source>
        <dbReference type="ARBA" id="ARBA00023125"/>
    </source>
</evidence>
<evidence type="ECO:0000313" key="7">
    <source>
        <dbReference type="EMBL" id="KAL2087503.1"/>
    </source>
</evidence>
<dbReference type="PROSITE" id="PS50071">
    <property type="entry name" value="HOMEOBOX_2"/>
    <property type="match status" value="1"/>
</dbReference>
<dbReference type="PANTHER" id="PTHR24327">
    <property type="entry name" value="HOMEOBOX PROTEIN"/>
    <property type="match status" value="1"/>
</dbReference>
<protein>
    <recommendedName>
        <fullName evidence="6">Homeobox domain-containing protein</fullName>
    </recommendedName>
</protein>
<dbReference type="CDD" id="cd00086">
    <property type="entry name" value="homeodomain"/>
    <property type="match status" value="1"/>
</dbReference>
<keyword evidence="1 4" id="KW-0238">DNA-binding</keyword>
<dbReference type="PANTHER" id="PTHR24327:SF33">
    <property type="entry name" value="HOMEOBOX PROTEIN DLX-1"/>
    <property type="match status" value="1"/>
</dbReference>
<dbReference type="SMART" id="SM00389">
    <property type="entry name" value="HOX"/>
    <property type="match status" value="1"/>
</dbReference>
<organism evidence="7 8">
    <name type="scientific">Coilia grayii</name>
    <name type="common">Gray's grenadier anchovy</name>
    <dbReference type="NCBI Taxonomy" id="363190"/>
    <lineage>
        <taxon>Eukaryota</taxon>
        <taxon>Metazoa</taxon>
        <taxon>Chordata</taxon>
        <taxon>Craniata</taxon>
        <taxon>Vertebrata</taxon>
        <taxon>Euteleostomi</taxon>
        <taxon>Actinopterygii</taxon>
        <taxon>Neopterygii</taxon>
        <taxon>Teleostei</taxon>
        <taxon>Clupei</taxon>
        <taxon>Clupeiformes</taxon>
        <taxon>Clupeoidei</taxon>
        <taxon>Engraulidae</taxon>
        <taxon>Coilinae</taxon>
        <taxon>Coilia</taxon>
    </lineage>
</organism>
<gene>
    <name evidence="7" type="ORF">ACEWY4_016331</name>
</gene>
<name>A0ABD1JK23_9TELE</name>
<reference evidence="7 8" key="1">
    <citation type="submission" date="2024-09" db="EMBL/GenBank/DDBJ databases">
        <title>A chromosome-level genome assembly of Gray's grenadier anchovy, Coilia grayii.</title>
        <authorList>
            <person name="Fu Z."/>
        </authorList>
    </citation>
    <scope>NUCLEOTIDE SEQUENCE [LARGE SCALE GENOMIC DNA]</scope>
    <source>
        <strain evidence="7">G4</strain>
        <tissue evidence="7">Muscle</tissue>
    </source>
</reference>
<evidence type="ECO:0000256" key="3">
    <source>
        <dbReference type="ARBA" id="ARBA00023242"/>
    </source>
</evidence>
<evidence type="ECO:0000256" key="5">
    <source>
        <dbReference type="RuleBase" id="RU000682"/>
    </source>
</evidence>
<proteinExistence type="predicted"/>
<dbReference type="Pfam" id="PF00046">
    <property type="entry name" value="Homeodomain"/>
    <property type="match status" value="1"/>
</dbReference>
<comment type="caution">
    <text evidence="7">The sequence shown here is derived from an EMBL/GenBank/DDBJ whole genome shotgun (WGS) entry which is preliminary data.</text>
</comment>
<dbReference type="AlphaFoldDB" id="A0ABD1JK23"/>
<dbReference type="InterPro" id="IPR001356">
    <property type="entry name" value="HD"/>
</dbReference>
<dbReference type="Gene3D" id="1.10.10.60">
    <property type="entry name" value="Homeodomain-like"/>
    <property type="match status" value="1"/>
</dbReference>
<evidence type="ECO:0000313" key="8">
    <source>
        <dbReference type="Proteomes" id="UP001591681"/>
    </source>
</evidence>
<dbReference type="EMBL" id="JBHFQA010000014">
    <property type="protein sequence ID" value="KAL2087503.1"/>
    <property type="molecule type" value="Genomic_DNA"/>
</dbReference>
<accession>A0ABD1JK23</accession>
<dbReference type="Proteomes" id="UP001591681">
    <property type="component" value="Unassembled WGS sequence"/>
</dbReference>
<feature type="domain" description="Homeobox" evidence="6">
    <location>
        <begin position="82"/>
        <end position="157"/>
    </location>
</feature>
<feature type="DNA-binding region" description="Homeobox" evidence="4">
    <location>
        <begin position="84"/>
        <end position="158"/>
    </location>
</feature>
<evidence type="ECO:0000259" key="6">
    <source>
        <dbReference type="PROSITE" id="PS50071"/>
    </source>
</evidence>
<keyword evidence="8" id="KW-1185">Reference proteome</keyword>
<dbReference type="InterPro" id="IPR009057">
    <property type="entry name" value="Homeodomain-like_sf"/>
</dbReference>
<dbReference type="GO" id="GO:0003677">
    <property type="term" value="F:DNA binding"/>
    <property type="evidence" value="ECO:0007669"/>
    <property type="project" value="UniProtKB-UniRule"/>
</dbReference>